<dbReference type="PANTHER" id="PTHR43327">
    <property type="entry name" value="STOMATIN-LIKE PROTEIN 2, MITOCHONDRIAL"/>
    <property type="match status" value="1"/>
</dbReference>
<reference evidence="2" key="1">
    <citation type="submission" date="2015-08" db="EMBL/GenBank/DDBJ databases">
        <authorList>
            <person name="Babu N.S."/>
            <person name="Beckwith C.J."/>
            <person name="Beseler K.G."/>
            <person name="Brison A."/>
            <person name="Carone J.V."/>
            <person name="Caskin T.P."/>
            <person name="Diamond M."/>
            <person name="Durham M.E."/>
            <person name="Foxe J.M."/>
            <person name="Go M."/>
            <person name="Henderson B.A."/>
            <person name="Jones I.B."/>
            <person name="McGettigan J.A."/>
            <person name="Micheletti S.J."/>
            <person name="Nasrallah M.E."/>
            <person name="Ortiz D."/>
            <person name="Piller C.R."/>
            <person name="Privatt S.R."/>
            <person name="Schneider S.L."/>
            <person name="Sharp S."/>
            <person name="Smith T.C."/>
            <person name="Stanton J.D."/>
            <person name="Ullery H.E."/>
            <person name="Wilson R.J."/>
            <person name="Serrano M.G."/>
            <person name="Buck G."/>
            <person name="Lee V."/>
            <person name="Wang Y."/>
            <person name="Carvalho R."/>
            <person name="Voegtly L."/>
            <person name="Shi R."/>
            <person name="Duckworth R."/>
            <person name="Johnson A."/>
            <person name="Loviza R."/>
            <person name="Walstead R."/>
            <person name="Shah Z."/>
            <person name="Kiflezghi M."/>
            <person name="Wade K."/>
            <person name="Ball S.L."/>
            <person name="Bradley K.W."/>
            <person name="Asai D.J."/>
            <person name="Bowman C.A."/>
            <person name="Russell D.A."/>
            <person name="Pope W.H."/>
            <person name="Jacobs-Sera D."/>
            <person name="Hendrix R.W."/>
            <person name="Hatfull G.F."/>
        </authorList>
    </citation>
    <scope>NUCLEOTIDE SEQUENCE</scope>
</reference>
<feature type="non-terminal residue" evidence="2">
    <location>
        <position position="1"/>
    </location>
</feature>
<dbReference type="EMBL" id="GDKF01005681">
    <property type="protein sequence ID" value="JAT72941.1"/>
    <property type="molecule type" value="Transcribed_RNA"/>
</dbReference>
<gene>
    <name evidence="2" type="ORF">g.19274</name>
</gene>
<name>A0A1D2A1G3_AUXPR</name>
<evidence type="ECO:0000259" key="1">
    <source>
        <dbReference type="SMART" id="SM00244"/>
    </source>
</evidence>
<proteinExistence type="predicted"/>
<organism evidence="2">
    <name type="scientific">Auxenochlorella protothecoides</name>
    <name type="common">Green microalga</name>
    <name type="synonym">Chlorella protothecoides</name>
    <dbReference type="NCBI Taxonomy" id="3075"/>
    <lineage>
        <taxon>Eukaryota</taxon>
        <taxon>Viridiplantae</taxon>
        <taxon>Chlorophyta</taxon>
        <taxon>core chlorophytes</taxon>
        <taxon>Trebouxiophyceae</taxon>
        <taxon>Chlorellales</taxon>
        <taxon>Chlorellaceae</taxon>
        <taxon>Auxenochlorella</taxon>
    </lineage>
</organism>
<dbReference type="InterPro" id="IPR050710">
    <property type="entry name" value="Band7/mec-2_domain"/>
</dbReference>
<dbReference type="Gene3D" id="3.30.479.30">
    <property type="entry name" value="Band 7 domain"/>
    <property type="match status" value="1"/>
</dbReference>
<dbReference type="SUPFAM" id="SSF117892">
    <property type="entry name" value="Band 7/SPFH domain"/>
    <property type="match status" value="1"/>
</dbReference>
<evidence type="ECO:0000313" key="2">
    <source>
        <dbReference type="EMBL" id="JAT72941.1"/>
    </source>
</evidence>
<accession>A0A1D2A1G3</accession>
<dbReference type="InterPro" id="IPR036013">
    <property type="entry name" value="Band_7/SPFH_dom_sf"/>
</dbReference>
<dbReference type="CDD" id="cd03407">
    <property type="entry name" value="SPFH_like_u4"/>
    <property type="match status" value="1"/>
</dbReference>
<protein>
    <recommendedName>
        <fullName evidence="1">Band 7 domain-containing protein</fullName>
    </recommendedName>
</protein>
<dbReference type="PANTHER" id="PTHR43327:SF10">
    <property type="entry name" value="STOMATIN-LIKE PROTEIN 2, MITOCHONDRIAL"/>
    <property type="match status" value="1"/>
</dbReference>
<feature type="domain" description="Band 7" evidence="1">
    <location>
        <begin position="60"/>
        <end position="220"/>
    </location>
</feature>
<dbReference type="AlphaFoldDB" id="A0A1D2A1G3"/>
<dbReference type="InterPro" id="IPR001107">
    <property type="entry name" value="Band_7"/>
</dbReference>
<dbReference type="Pfam" id="PF01145">
    <property type="entry name" value="Band_7"/>
    <property type="match status" value="1"/>
</dbReference>
<dbReference type="SMART" id="SM00244">
    <property type="entry name" value="PHB"/>
    <property type="match status" value="1"/>
</dbReference>
<sequence>THGGIYVDWICRRTQKERFKGWILATPEPGQKRCIATSPHSQRTFSSHRSLEQESRKMGQCFTTVDQSSAVLIEQFGKFNRIGHPGFNCIWCCAGEAVAGKLSLRIQQLDVRCETKSKDNVFVDIVVSVQYQVVRENVYDAFYKLTDSKSQIRSYVYDEIRGQVPKMNLDDVFISKEQIAAAVKEELAKSMTGFGFAIVNTLITDIEPAAKVKAAMNDINAAQRLRLAAYEQSEADKIRIVKAAEADAEAKYLAGQGIARQRQAIISGLRESVQTFQNEVSDVNSRDVMELLLITQYFDTLKDIGSSSRASTVFLPHGPGSVGEAATAIRNGVLSGMAGSPPPPADPMQR</sequence>